<keyword evidence="1" id="KW-0813">Transport</keyword>
<dbReference type="FunFam" id="3.40.50.300:FF:000425">
    <property type="entry name" value="Probable ABC transporter, ATP-binding subunit"/>
    <property type="match status" value="1"/>
</dbReference>
<dbReference type="InterPro" id="IPR050093">
    <property type="entry name" value="ABC_SmlMolc_Importer"/>
</dbReference>
<keyword evidence="3" id="KW-0997">Cell inner membrane</keyword>
<dbReference type="GO" id="GO:0043190">
    <property type="term" value="C:ATP-binding cassette (ABC) transporter complex"/>
    <property type="evidence" value="ECO:0007669"/>
    <property type="project" value="InterPro"/>
</dbReference>
<dbReference type="SUPFAM" id="SSF50331">
    <property type="entry name" value="MOP-like"/>
    <property type="match status" value="1"/>
</dbReference>
<gene>
    <name evidence="9" type="ORF">EZJ58_1559</name>
</gene>
<dbReference type="PROSITE" id="PS00211">
    <property type="entry name" value="ABC_TRANSPORTER_1"/>
    <property type="match status" value="1"/>
</dbReference>
<dbReference type="PANTHER" id="PTHR42781">
    <property type="entry name" value="SPERMIDINE/PUTRESCINE IMPORT ATP-BINDING PROTEIN POTA"/>
    <property type="match status" value="1"/>
</dbReference>
<evidence type="ECO:0000256" key="7">
    <source>
        <dbReference type="ARBA" id="ARBA00023136"/>
    </source>
</evidence>
<dbReference type="SUPFAM" id="SSF52540">
    <property type="entry name" value="P-loop containing nucleoside triphosphate hydrolases"/>
    <property type="match status" value="1"/>
</dbReference>
<dbReference type="GO" id="GO:0005524">
    <property type="term" value="F:ATP binding"/>
    <property type="evidence" value="ECO:0007669"/>
    <property type="project" value="UniProtKB-KW"/>
</dbReference>
<evidence type="ECO:0000259" key="8">
    <source>
        <dbReference type="PROSITE" id="PS50893"/>
    </source>
</evidence>
<keyword evidence="4" id="KW-0547">Nucleotide-binding</keyword>
<evidence type="ECO:0000313" key="10">
    <source>
        <dbReference type="Proteomes" id="UP000294555"/>
    </source>
</evidence>
<keyword evidence="2" id="KW-1003">Cell membrane</keyword>
<dbReference type="AlphaFoldDB" id="A0A4R1NFN8"/>
<dbReference type="Pfam" id="PF00005">
    <property type="entry name" value="ABC_tran"/>
    <property type="match status" value="1"/>
</dbReference>
<keyword evidence="10" id="KW-1185">Reference proteome</keyword>
<dbReference type="Gene3D" id="2.40.50.100">
    <property type="match status" value="1"/>
</dbReference>
<keyword evidence="7" id="KW-0472">Membrane</keyword>
<organism evidence="9 10">
    <name type="scientific">Sodalis ligni</name>
    <dbReference type="NCBI Taxonomy" id="2697027"/>
    <lineage>
        <taxon>Bacteria</taxon>
        <taxon>Pseudomonadati</taxon>
        <taxon>Pseudomonadota</taxon>
        <taxon>Gammaproteobacteria</taxon>
        <taxon>Enterobacterales</taxon>
        <taxon>Bruguierivoracaceae</taxon>
        <taxon>Sodalis</taxon>
    </lineage>
</organism>
<dbReference type="Proteomes" id="UP000294555">
    <property type="component" value="Unassembled WGS sequence"/>
</dbReference>
<evidence type="ECO:0000256" key="6">
    <source>
        <dbReference type="ARBA" id="ARBA00022967"/>
    </source>
</evidence>
<dbReference type="InterPro" id="IPR008995">
    <property type="entry name" value="Mo/tungstate-bd_C_term_dom"/>
</dbReference>
<dbReference type="InterPro" id="IPR003593">
    <property type="entry name" value="AAA+_ATPase"/>
</dbReference>
<dbReference type="InterPro" id="IPR003439">
    <property type="entry name" value="ABC_transporter-like_ATP-bd"/>
</dbReference>
<evidence type="ECO:0000256" key="4">
    <source>
        <dbReference type="ARBA" id="ARBA00022741"/>
    </source>
</evidence>
<name>A0A4R1NFN8_9GAMM</name>
<accession>A0A4R1NFN8</accession>
<evidence type="ECO:0000256" key="1">
    <source>
        <dbReference type="ARBA" id="ARBA00022448"/>
    </source>
</evidence>
<dbReference type="EMBL" id="SJOI01000001">
    <property type="protein sequence ID" value="TCL03486.1"/>
    <property type="molecule type" value="Genomic_DNA"/>
</dbReference>
<proteinExistence type="predicted"/>
<dbReference type="GO" id="GO:0015697">
    <property type="term" value="P:quaternary ammonium group transport"/>
    <property type="evidence" value="ECO:0007669"/>
    <property type="project" value="UniProtKB-ARBA"/>
</dbReference>
<dbReference type="Pfam" id="PF08402">
    <property type="entry name" value="TOBE_2"/>
    <property type="match status" value="1"/>
</dbReference>
<feature type="domain" description="ABC transporter" evidence="8">
    <location>
        <begin position="13"/>
        <end position="247"/>
    </location>
</feature>
<dbReference type="SMART" id="SM00382">
    <property type="entry name" value="AAA"/>
    <property type="match status" value="1"/>
</dbReference>
<dbReference type="GO" id="GO:0022857">
    <property type="term" value="F:transmembrane transporter activity"/>
    <property type="evidence" value="ECO:0007669"/>
    <property type="project" value="InterPro"/>
</dbReference>
<dbReference type="InterPro" id="IPR027417">
    <property type="entry name" value="P-loop_NTPase"/>
</dbReference>
<dbReference type="GO" id="GO:0016887">
    <property type="term" value="F:ATP hydrolysis activity"/>
    <property type="evidence" value="ECO:0007669"/>
    <property type="project" value="InterPro"/>
</dbReference>
<evidence type="ECO:0000256" key="2">
    <source>
        <dbReference type="ARBA" id="ARBA00022475"/>
    </source>
</evidence>
<evidence type="ECO:0000256" key="5">
    <source>
        <dbReference type="ARBA" id="ARBA00022840"/>
    </source>
</evidence>
<evidence type="ECO:0000313" key="9">
    <source>
        <dbReference type="EMBL" id="TCL03486.1"/>
    </source>
</evidence>
<dbReference type="InterPro" id="IPR013611">
    <property type="entry name" value="Transp-assoc_OB_typ2"/>
</dbReference>
<dbReference type="Gene3D" id="3.40.50.300">
    <property type="entry name" value="P-loop containing nucleotide triphosphate hydrolases"/>
    <property type="match status" value="1"/>
</dbReference>
<comment type="caution">
    <text evidence="9">The sequence shown here is derived from an EMBL/GenBank/DDBJ whole genome shotgun (WGS) entry which is preliminary data.</text>
</comment>
<sequence length="368" mass="40015">MAIDNSVPRPARLELIGLRKQLGDTPVVDGVDLRVNEGESLVLLGPSGCGKTTTLRMVAGFIEPDGGEIHLSGLLASGRGAFVPVERRQLGMVFQNYAVWPHKTVYDNVAFSLSIAGDNRAAIRRKVDDVLKLVHLDGLAQRYPGDLSGGQQQRVALARAIIAEPSLLLFDEPLSNLDAGLREEMRFELKRLHSQNGITMFYVTHDQEEALVIADRIAVMNKGRIEQCDVPEAIYRRPRSRFVASFVGTTNLIEGTVAGLDANTRRLLVQSALGEPFWAAASDQVIATCRTGDGVAVSVRPENVSFDPDAAGGMRGRIIDSSFLGSRYDLVIDVAGHPLRVQTPRQWSGSVANGVTVSFHPDEAWVIP</sequence>
<dbReference type="InterPro" id="IPR017871">
    <property type="entry name" value="ABC_transporter-like_CS"/>
</dbReference>
<dbReference type="PANTHER" id="PTHR42781:SF1">
    <property type="entry name" value="THIAMINE IMPORT ATP-BINDING PROTEIN THIQ"/>
    <property type="match status" value="1"/>
</dbReference>
<keyword evidence="6" id="KW-1278">Translocase</keyword>
<evidence type="ECO:0000256" key="3">
    <source>
        <dbReference type="ARBA" id="ARBA00022519"/>
    </source>
</evidence>
<keyword evidence="5 9" id="KW-0067">ATP-binding</keyword>
<protein>
    <submittedName>
        <fullName evidence="9">Iron(III) transport system ATP-binding protein</fullName>
    </submittedName>
</protein>
<reference evidence="9 10" key="1">
    <citation type="submission" date="2019-02" db="EMBL/GenBank/DDBJ databases">
        <title>Investigation of anaerobic lignin degradation for improved lignocellulosic biofuels.</title>
        <authorList>
            <person name="Deangelis K."/>
        </authorList>
    </citation>
    <scope>NUCLEOTIDE SEQUENCE [LARGE SCALE GENOMIC DNA]</scope>
    <source>
        <strain evidence="9 10">159R</strain>
    </source>
</reference>
<dbReference type="PROSITE" id="PS50893">
    <property type="entry name" value="ABC_TRANSPORTER_2"/>
    <property type="match status" value="1"/>
</dbReference>